<dbReference type="InterPro" id="IPR052575">
    <property type="entry name" value="SSU_processome_comp_20"/>
</dbReference>
<dbReference type="SUPFAM" id="SSF48371">
    <property type="entry name" value="ARM repeat"/>
    <property type="match status" value="1"/>
</dbReference>
<name>A0A3P6P261_ANISI</name>
<dbReference type="InterPro" id="IPR057525">
    <property type="entry name" value="UTP20_C"/>
</dbReference>
<sequence>MLALVNLGARLTNDKSLKCRRMITLATRKLFESVSESRLNDVYLAMRDWLEAKKEQSRSIAMQMLVEMAEVRNEIVSNKLNELLPYVTQTVQPNILSEYTEMNITKIIDSLTALIRKCESAAKQAANSGLFDEILKHLEDFAKCLESPAIQLASARLLGQLFAALELNFFRLKESPSVKELIDWTCWQLKNRSLGDDLAEQNNGSVDDW</sequence>
<dbReference type="GO" id="GO:0030686">
    <property type="term" value="C:90S preribosome"/>
    <property type="evidence" value="ECO:0007669"/>
    <property type="project" value="TreeGrafter"/>
</dbReference>
<dbReference type="Proteomes" id="UP000267096">
    <property type="component" value="Unassembled WGS sequence"/>
</dbReference>
<evidence type="ECO:0000313" key="3">
    <source>
        <dbReference type="Proteomes" id="UP000267096"/>
    </source>
</evidence>
<dbReference type="GO" id="GO:0032040">
    <property type="term" value="C:small-subunit processome"/>
    <property type="evidence" value="ECO:0007669"/>
    <property type="project" value="TreeGrafter"/>
</dbReference>
<gene>
    <name evidence="2" type="ORF">ASIM_LOCUS3485</name>
</gene>
<evidence type="ECO:0000313" key="2">
    <source>
        <dbReference type="EMBL" id="VDK21805.1"/>
    </source>
</evidence>
<organism evidence="2 3">
    <name type="scientific">Anisakis simplex</name>
    <name type="common">Herring worm</name>
    <dbReference type="NCBI Taxonomy" id="6269"/>
    <lineage>
        <taxon>Eukaryota</taxon>
        <taxon>Metazoa</taxon>
        <taxon>Ecdysozoa</taxon>
        <taxon>Nematoda</taxon>
        <taxon>Chromadorea</taxon>
        <taxon>Rhabditida</taxon>
        <taxon>Spirurina</taxon>
        <taxon>Ascaridomorpha</taxon>
        <taxon>Ascaridoidea</taxon>
        <taxon>Anisakidae</taxon>
        <taxon>Anisakis</taxon>
        <taxon>Anisakis simplex complex</taxon>
    </lineage>
</organism>
<dbReference type="PANTHER" id="PTHR17695:SF11">
    <property type="entry name" value="SMALL SUBUNIT PROCESSOME COMPONENT 20 HOMOLOG"/>
    <property type="match status" value="1"/>
</dbReference>
<dbReference type="EMBL" id="UYRR01005435">
    <property type="protein sequence ID" value="VDK21805.1"/>
    <property type="molecule type" value="Genomic_DNA"/>
</dbReference>
<dbReference type="InterPro" id="IPR016024">
    <property type="entry name" value="ARM-type_fold"/>
</dbReference>
<dbReference type="Gene3D" id="1.25.10.10">
    <property type="entry name" value="Leucine-rich Repeat Variant"/>
    <property type="match status" value="1"/>
</dbReference>
<keyword evidence="3" id="KW-1185">Reference proteome</keyword>
<proteinExistence type="predicted"/>
<protein>
    <recommendedName>
        <fullName evidence="1">U3 small nucleolar RNA-associated protein 20 C-terminal domain-containing protein</fullName>
    </recommendedName>
</protein>
<accession>A0A3P6P261</accession>
<dbReference type="AlphaFoldDB" id="A0A3P6P261"/>
<dbReference type="OrthoDB" id="360653at2759"/>
<dbReference type="Pfam" id="PF23099">
    <property type="entry name" value="UTP20_C"/>
    <property type="match status" value="1"/>
</dbReference>
<feature type="domain" description="U3 small nucleolar RNA-associated protein 20 C-terminal" evidence="1">
    <location>
        <begin position="57"/>
        <end position="202"/>
    </location>
</feature>
<dbReference type="InterPro" id="IPR011989">
    <property type="entry name" value="ARM-like"/>
</dbReference>
<evidence type="ECO:0000259" key="1">
    <source>
        <dbReference type="Pfam" id="PF23099"/>
    </source>
</evidence>
<reference evidence="2 3" key="1">
    <citation type="submission" date="2018-11" db="EMBL/GenBank/DDBJ databases">
        <authorList>
            <consortium name="Pathogen Informatics"/>
        </authorList>
    </citation>
    <scope>NUCLEOTIDE SEQUENCE [LARGE SCALE GENOMIC DNA]</scope>
</reference>
<dbReference type="PANTHER" id="PTHR17695">
    <property type="entry name" value="SMALL SUBUNIT PROCESSOME COMPONENT 20 HOMOLOG"/>
    <property type="match status" value="1"/>
</dbReference>